<dbReference type="EMBL" id="BHZC01000001">
    <property type="protein sequence ID" value="GCD40220.1"/>
    <property type="molecule type" value="Genomic_DNA"/>
</dbReference>
<organism evidence="2 3">
    <name type="scientific">Streptomyces chrestomyceticus JCM 4735</name>
    <dbReference type="NCBI Taxonomy" id="1306181"/>
    <lineage>
        <taxon>Bacteria</taxon>
        <taxon>Bacillati</taxon>
        <taxon>Actinomycetota</taxon>
        <taxon>Actinomycetes</taxon>
        <taxon>Kitasatosporales</taxon>
        <taxon>Streptomycetaceae</taxon>
        <taxon>Streptomyces</taxon>
    </lineage>
</organism>
<protein>
    <submittedName>
        <fullName evidence="2">Uncharacterized protein</fullName>
    </submittedName>
</protein>
<feature type="region of interest" description="Disordered" evidence="1">
    <location>
        <begin position="215"/>
        <end position="272"/>
    </location>
</feature>
<dbReference type="AlphaFoldDB" id="A0A7U9Q2T2"/>
<proteinExistence type="predicted"/>
<reference evidence="2 3" key="1">
    <citation type="submission" date="2018-11" db="EMBL/GenBank/DDBJ databases">
        <title>Whole genome sequence of Streptomyces chrestomyceticus NBRC 13444(T).</title>
        <authorList>
            <person name="Komaki H."/>
            <person name="Tamura T."/>
        </authorList>
    </citation>
    <scope>NUCLEOTIDE SEQUENCE [LARGE SCALE GENOMIC DNA]</scope>
    <source>
        <strain evidence="2 3">NBRC 13444</strain>
    </source>
</reference>
<dbReference type="Proteomes" id="UP000287830">
    <property type="component" value="Unassembled WGS sequence"/>
</dbReference>
<evidence type="ECO:0000256" key="1">
    <source>
        <dbReference type="SAM" id="MobiDB-lite"/>
    </source>
</evidence>
<evidence type="ECO:0000313" key="2">
    <source>
        <dbReference type="EMBL" id="GCD40220.1"/>
    </source>
</evidence>
<feature type="compositionally biased region" description="Low complexity" evidence="1">
    <location>
        <begin position="244"/>
        <end position="265"/>
    </location>
</feature>
<feature type="region of interest" description="Disordered" evidence="1">
    <location>
        <begin position="58"/>
        <end position="84"/>
    </location>
</feature>
<accession>A0A7U9Q2T2</accession>
<evidence type="ECO:0000313" key="3">
    <source>
        <dbReference type="Proteomes" id="UP000287830"/>
    </source>
</evidence>
<gene>
    <name evidence="2" type="ORF">OEIGOIKO_08077</name>
</gene>
<sequence>MRSAGYEEYRIRGVLSTRSAGYEEWRGGQVTRASASSSAAARTGSCVLAAGAVGRTEASATRRPATPWTAPCPSTTARGSPAGPVAQVPRAVRAVGAGSPDQHPVDVQLPGGLLGREGRVQFPGGGEGDEDAGLVGQVGADARQVHLAPDAVLLQVRGRSDAAAHQYGGGAEGSAGQHVHVGRQRHLSSAKDYAHAVRPARPYVEAVHQGVAEDRQVRPGPSRRGQPHAFHGPEPVRFEHRGRPPFAARPRPLGVVGVRTPGVPGAVTHEEPPRIRARHVPVARRTGTHLVASAHPCRPAFLACLTRGTGAAAKSAGA</sequence>
<name>A0A7U9Q2T2_9ACTN</name>
<comment type="caution">
    <text evidence="2">The sequence shown here is derived from an EMBL/GenBank/DDBJ whole genome shotgun (WGS) entry which is preliminary data.</text>
</comment>